<dbReference type="InterPro" id="IPR039057">
    <property type="entry name" value="Spo22/ZIP4"/>
</dbReference>
<dbReference type="Pfam" id="PF08631">
    <property type="entry name" value="SPO22"/>
    <property type="match status" value="1"/>
</dbReference>
<dbReference type="Proteomes" id="UP000811619">
    <property type="component" value="Unassembled WGS sequence"/>
</dbReference>
<sequence length="923" mass="104372">MKEYSALRVKKVDDVVDLLGSFQLQLTSHSFDYASLTPLFASLPSTIHLVNFWLTDPRALENVTKPKDLESHCHKLWNACVRSRRAVAAQPCPKNRDRRDTGLMSVWLLSFLCLELSRLCFNGSSDQDRANQAAYSMRLMVPIVKASINETSFETARLALQRGAAHVDNLNVAAARGKNELSQNRTSSNLQAKYYAMRIWLSWQEDCLDVAEHMYSKAGSLHEALDVDSAEFLADITQRVGSALISRNTIELGLSWLRRAYSILYPQAGQLTSQGQNLYLAICNDLISCFVPGSPFQNLEEAERIIQQTRPVLGDNPIWCHWSLRANGFEQDGDGLCDEVQYSEALQALILTASSQDNLFALVWNHVKNFRRRSPACASKLLSRLLLQPDLDTNCIGKILFLRISIMSDKTTHDEECQDLSDITDRIYDQRPTLIWKMTKSAWTLEQLDLVKFWCKLALRPIFRCAAIQGIDRFFRKLLLCGMRQNELDIHDYETDAIPSFCGDDDRELGCKSLQKLASTTDIHRGRELLYASLSRLGLGPDRELILSTLQYLLESSYGPGAETVNLPLLLRCTIRVLRMAKQDKSEQIQDMLKKGSFPAAKYAVHDAVNATLNRQFTMNELDWFYRNSYNLGILTSSEWQTQFTVRTLNACLTFITCYAVDSAVSHTKSAELALTTLRCHFAISASLLKQARIDDDSPSRLHHYQVMRHHIAEYGNTLHTTPLSSDARTHHDLKMKYTTLLVYDLEAAIHLSHFTELRSIINLQKAFGNVQAYKAMGDLLLQSSTPPAILLTTLKCIINEIFALEAFDAAKLARYLRCLFHILLANNDTLALGVLDHFAQVSLESKAVGNPLSTAQLEWFVARAFNHALDHYVRFQEGPCRAWASKAMELAELMQDGGVLAKTLQVRFEHLRFQACTSLSTE</sequence>
<dbReference type="PANTHER" id="PTHR40375:SF2">
    <property type="entry name" value="SPORULATION-SPECIFIC PROTEIN 22"/>
    <property type="match status" value="1"/>
</dbReference>
<evidence type="ECO:0008006" key="4">
    <source>
        <dbReference type="Google" id="ProtNLM"/>
    </source>
</evidence>
<evidence type="ECO:0000256" key="1">
    <source>
        <dbReference type="ARBA" id="ARBA00023254"/>
    </source>
</evidence>
<dbReference type="AlphaFoldDB" id="A0A8K0NGT4"/>
<gene>
    <name evidence="2" type="ORF">E4U42_006422</name>
</gene>
<proteinExistence type="predicted"/>
<protein>
    <recommendedName>
        <fullName evidence="4">Meiosis specific protein SPO22</fullName>
    </recommendedName>
</protein>
<evidence type="ECO:0000313" key="3">
    <source>
        <dbReference type="Proteomes" id="UP000811619"/>
    </source>
</evidence>
<comment type="caution">
    <text evidence="2">The sequence shown here is derived from an EMBL/GenBank/DDBJ whole genome shotgun (WGS) entry which is preliminary data.</text>
</comment>
<keyword evidence="1" id="KW-0469">Meiosis</keyword>
<dbReference type="EMBL" id="SRPY01000651">
    <property type="protein sequence ID" value="KAG5919793.1"/>
    <property type="molecule type" value="Genomic_DNA"/>
</dbReference>
<evidence type="ECO:0000313" key="2">
    <source>
        <dbReference type="EMBL" id="KAG5919793.1"/>
    </source>
</evidence>
<dbReference type="InterPro" id="IPR013940">
    <property type="entry name" value="Spo22/ZIP4/TEX11"/>
</dbReference>
<name>A0A8K0NGT4_9HYPO</name>
<accession>A0A8K0NGT4</accession>
<dbReference type="PANTHER" id="PTHR40375">
    <property type="entry name" value="SPORULATION-SPECIFIC PROTEIN 22"/>
    <property type="match status" value="1"/>
</dbReference>
<dbReference type="OrthoDB" id="65716at2759"/>
<keyword evidence="3" id="KW-1185">Reference proteome</keyword>
<reference evidence="2" key="1">
    <citation type="journal article" date="2020" name="bioRxiv">
        <title>Whole genome comparisons of ergot fungi reveals the divergence and evolution of species within the genus Claviceps are the result of varying mechanisms driving genome evolution and host range expansion.</title>
        <authorList>
            <person name="Wyka S.A."/>
            <person name="Mondo S.J."/>
            <person name="Liu M."/>
            <person name="Dettman J."/>
            <person name="Nalam V."/>
            <person name="Broders K.D."/>
        </authorList>
    </citation>
    <scope>NUCLEOTIDE SEQUENCE</scope>
    <source>
        <strain evidence="2">CCC 489</strain>
    </source>
</reference>
<dbReference type="GO" id="GO:0090173">
    <property type="term" value="P:regulation of synaptonemal complex assembly"/>
    <property type="evidence" value="ECO:0007669"/>
    <property type="project" value="InterPro"/>
</dbReference>
<organism evidence="2 3">
    <name type="scientific">Claviceps africana</name>
    <dbReference type="NCBI Taxonomy" id="83212"/>
    <lineage>
        <taxon>Eukaryota</taxon>
        <taxon>Fungi</taxon>
        <taxon>Dikarya</taxon>
        <taxon>Ascomycota</taxon>
        <taxon>Pezizomycotina</taxon>
        <taxon>Sordariomycetes</taxon>
        <taxon>Hypocreomycetidae</taxon>
        <taxon>Hypocreales</taxon>
        <taxon>Clavicipitaceae</taxon>
        <taxon>Claviceps</taxon>
    </lineage>
</organism>
<dbReference type="GO" id="GO:0051321">
    <property type="term" value="P:meiotic cell cycle"/>
    <property type="evidence" value="ECO:0007669"/>
    <property type="project" value="UniProtKB-KW"/>
</dbReference>